<keyword evidence="4" id="KW-0378">Hydrolase</keyword>
<keyword evidence="2" id="KW-1133">Transmembrane helix</keyword>
<gene>
    <name evidence="4" type="ORF">E5K02_15110</name>
</gene>
<proteinExistence type="predicted"/>
<dbReference type="InterPro" id="IPR029058">
    <property type="entry name" value="AB_hydrolase_fold"/>
</dbReference>
<keyword evidence="5" id="KW-1185">Reference proteome</keyword>
<organism evidence="4 5">
    <name type="scientific">Hymenobacter metallicola</name>
    <dbReference type="NCBI Taxonomy" id="2563114"/>
    <lineage>
        <taxon>Bacteria</taxon>
        <taxon>Pseudomonadati</taxon>
        <taxon>Bacteroidota</taxon>
        <taxon>Cytophagia</taxon>
        <taxon>Cytophagales</taxon>
        <taxon>Hymenobacteraceae</taxon>
        <taxon>Hymenobacter</taxon>
    </lineage>
</organism>
<feature type="compositionally biased region" description="Basic residues" evidence="1">
    <location>
        <begin position="44"/>
        <end position="55"/>
    </location>
</feature>
<dbReference type="Pfam" id="PF12697">
    <property type="entry name" value="Abhydrolase_6"/>
    <property type="match status" value="1"/>
</dbReference>
<dbReference type="Gene3D" id="3.40.50.1820">
    <property type="entry name" value="alpha/beta hydrolase"/>
    <property type="match status" value="1"/>
</dbReference>
<protein>
    <submittedName>
        <fullName evidence="4">Alpha/beta hydrolase</fullName>
    </submittedName>
</protein>
<sequence length="341" mass="37893">MGHHVFRRRHSFFSLRPAVPDARPAAAPGRAAGRSLTGASSRSPGHRHRLALPAGIHHRRLAPGTAGRRSYEAFLHLPGRRARGGRGQHAAQHLLPGRSVHAPGTVKWLVFLLALTWFSMPAAASSRVFYLLPGLGADERVFKNLLPLLEGEKHVLPWLTPEADETLPHYAARMAAAVPADRPCFLVGVSFGGVIALEIARLRPQSRAVLISSIPDADCLPRLLRLIRGTRAYKLFPPQWLKLFPRAGQWYFGVNNGEEYELFRQILRDMEPTYTRWAIHRLLHWDSSNVGHSIQLLGTHDRVFPPGPTPVEHLIPGGTHFMVVSHAPEISRILNALPVEN</sequence>
<feature type="compositionally biased region" description="Low complexity" evidence="1">
    <location>
        <begin position="20"/>
        <end position="34"/>
    </location>
</feature>
<accession>A0A4Z0QG56</accession>
<dbReference type="Proteomes" id="UP000298471">
    <property type="component" value="Unassembled WGS sequence"/>
</dbReference>
<feature type="domain" description="AB hydrolase-1" evidence="3">
    <location>
        <begin position="114"/>
        <end position="329"/>
    </location>
</feature>
<dbReference type="GO" id="GO:0016787">
    <property type="term" value="F:hydrolase activity"/>
    <property type="evidence" value="ECO:0007669"/>
    <property type="project" value="UniProtKB-KW"/>
</dbReference>
<dbReference type="AlphaFoldDB" id="A0A4Z0QG56"/>
<comment type="caution">
    <text evidence="4">The sequence shown here is derived from an EMBL/GenBank/DDBJ whole genome shotgun (WGS) entry which is preliminary data.</text>
</comment>
<dbReference type="SUPFAM" id="SSF53474">
    <property type="entry name" value="alpha/beta-Hydrolases"/>
    <property type="match status" value="1"/>
</dbReference>
<evidence type="ECO:0000256" key="2">
    <source>
        <dbReference type="SAM" id="Phobius"/>
    </source>
</evidence>
<dbReference type="InterPro" id="IPR000073">
    <property type="entry name" value="AB_hydrolase_1"/>
</dbReference>
<name>A0A4Z0QG56_9BACT</name>
<feature type="region of interest" description="Disordered" evidence="1">
    <location>
        <begin position="20"/>
        <end position="55"/>
    </location>
</feature>
<feature type="transmembrane region" description="Helical" evidence="2">
    <location>
        <begin position="108"/>
        <end position="132"/>
    </location>
</feature>
<dbReference type="OrthoDB" id="659408at2"/>
<evidence type="ECO:0000313" key="5">
    <source>
        <dbReference type="Proteomes" id="UP000298471"/>
    </source>
</evidence>
<keyword evidence="2" id="KW-0812">Transmembrane</keyword>
<evidence type="ECO:0000313" key="4">
    <source>
        <dbReference type="EMBL" id="TGE27692.1"/>
    </source>
</evidence>
<evidence type="ECO:0000256" key="1">
    <source>
        <dbReference type="SAM" id="MobiDB-lite"/>
    </source>
</evidence>
<reference evidence="4 5" key="1">
    <citation type="submission" date="2019-04" db="EMBL/GenBank/DDBJ databases">
        <authorList>
            <person name="Feng G."/>
            <person name="Zhang J."/>
            <person name="Zhu H."/>
        </authorList>
    </citation>
    <scope>NUCLEOTIDE SEQUENCE [LARGE SCALE GENOMIC DNA]</scope>
    <source>
        <strain evidence="4 5">9PBR-1</strain>
    </source>
</reference>
<dbReference type="EMBL" id="SRMB01000002">
    <property type="protein sequence ID" value="TGE27692.1"/>
    <property type="molecule type" value="Genomic_DNA"/>
</dbReference>
<keyword evidence="2" id="KW-0472">Membrane</keyword>
<evidence type="ECO:0000259" key="3">
    <source>
        <dbReference type="Pfam" id="PF12697"/>
    </source>
</evidence>